<gene>
    <name evidence="1" type="ORF">IE53DRAFT_367531</name>
</gene>
<accession>A0ACD0P233</accession>
<sequence length="332" mass="35359">MSAAAAARRSYPQKENFVKIIEVSARDGLQNEKGVISPATKVELIKRIVETGIRVLEAGAFVSPKWVPQMATTPEVVTKMKVDPNVAYSVLVPNMRGLESLEKLLQSVPASSPPPTDEIALFAAATESFNRANTNCSTEEALDRVLEICERAKPMGLLLRGYISCAGGCPYEGAVDPKKVGDIAKKLIEAGCYEVSIADTIGAATPQVMEAVLNECTRHADANFYAAHCHDTFGTGLTNVLQMVKMGVRSVDSSLGGLGGCPYSPGATGNIDTESVVYALHREGYETGIDLDKAALVGDWISAEIGKPNGSSAGRAIVAKLKMKERKQEAKL</sequence>
<evidence type="ECO:0000313" key="1">
    <source>
        <dbReference type="EMBL" id="PWN52065.1"/>
    </source>
</evidence>
<organism evidence="1 2">
    <name type="scientific">Violaceomyces palustris</name>
    <dbReference type="NCBI Taxonomy" id="1673888"/>
    <lineage>
        <taxon>Eukaryota</taxon>
        <taxon>Fungi</taxon>
        <taxon>Dikarya</taxon>
        <taxon>Basidiomycota</taxon>
        <taxon>Ustilaginomycotina</taxon>
        <taxon>Ustilaginomycetes</taxon>
        <taxon>Violaceomycetales</taxon>
        <taxon>Violaceomycetaceae</taxon>
        <taxon>Violaceomyces</taxon>
    </lineage>
</organism>
<protein>
    <submittedName>
        <fullName evidence="1">Aldolase</fullName>
    </submittedName>
</protein>
<dbReference type="Proteomes" id="UP000245626">
    <property type="component" value="Unassembled WGS sequence"/>
</dbReference>
<reference evidence="1 2" key="1">
    <citation type="journal article" date="2018" name="Mol. Biol. Evol.">
        <title>Broad Genomic Sampling Reveals a Smut Pathogenic Ancestry of the Fungal Clade Ustilaginomycotina.</title>
        <authorList>
            <person name="Kijpornyongpan T."/>
            <person name="Mondo S.J."/>
            <person name="Barry K."/>
            <person name="Sandor L."/>
            <person name="Lee J."/>
            <person name="Lipzen A."/>
            <person name="Pangilinan J."/>
            <person name="LaButti K."/>
            <person name="Hainaut M."/>
            <person name="Henrissat B."/>
            <person name="Grigoriev I.V."/>
            <person name="Spatafora J.W."/>
            <person name="Aime M.C."/>
        </authorList>
    </citation>
    <scope>NUCLEOTIDE SEQUENCE [LARGE SCALE GENOMIC DNA]</scope>
    <source>
        <strain evidence="1 2">SA 807</strain>
    </source>
</reference>
<evidence type="ECO:0000313" key="2">
    <source>
        <dbReference type="Proteomes" id="UP000245626"/>
    </source>
</evidence>
<dbReference type="EMBL" id="KZ819799">
    <property type="protein sequence ID" value="PWN52065.1"/>
    <property type="molecule type" value="Genomic_DNA"/>
</dbReference>
<keyword evidence="2" id="KW-1185">Reference proteome</keyword>
<proteinExistence type="predicted"/>
<name>A0ACD0P233_9BASI</name>